<accession>A0A7S8FH20</accession>
<reference evidence="3 4" key="1">
    <citation type="journal article" date="2020" name="ISME J.">
        <title>Enrichment and physiological characterization of a novel comammox Nitrospira indicates ammonium inhibition of complete nitrification.</title>
        <authorList>
            <person name="Sakoula D."/>
            <person name="Koch H."/>
            <person name="Frank J."/>
            <person name="Jetten M.S.M."/>
            <person name="van Kessel M.A.H.J."/>
            <person name="Lucker S."/>
        </authorList>
    </citation>
    <scope>NUCLEOTIDE SEQUENCE [LARGE SCALE GENOMIC DNA]</scope>
    <source>
        <strain evidence="3">Comreactor17</strain>
    </source>
</reference>
<evidence type="ECO:0000256" key="1">
    <source>
        <dbReference type="ARBA" id="ARBA00022729"/>
    </source>
</evidence>
<name>A0A7S8FH20_9BACT</name>
<evidence type="ECO:0000259" key="2">
    <source>
        <dbReference type="Pfam" id="PF13505"/>
    </source>
</evidence>
<evidence type="ECO:0000313" key="3">
    <source>
        <dbReference type="EMBL" id="QPD05586.1"/>
    </source>
</evidence>
<dbReference type="AlphaFoldDB" id="A0A7S8FH20"/>
<keyword evidence="1" id="KW-0732">Signal</keyword>
<dbReference type="Proteomes" id="UP000593737">
    <property type="component" value="Chromosome"/>
</dbReference>
<dbReference type="Gene3D" id="2.40.160.20">
    <property type="match status" value="1"/>
</dbReference>
<proteinExistence type="predicted"/>
<dbReference type="Pfam" id="PF13505">
    <property type="entry name" value="OMP_b-brl"/>
    <property type="match status" value="1"/>
</dbReference>
<sequence>MIPGRPLHFPPSSHRETMGLDSLARSLMLLCLLLWCPSPTEVALAAEFGDVELSAYALSSWPRDLEIFNQGTTVPVSIQNGLGAGLKVGLFPAALHRIVGLEIDSNVHGGTLFFPNVANGQNNETGRSDLLVLNTTFNLVLRYPGERIRPYIGVGIGWSHGTLLNPNIVGRDDKDFDSARALGYQYLAGAQVLLSPKVLLFGEYRYFSSNYHWEGLAIDFRTHYGLLGAGLRF</sequence>
<dbReference type="SUPFAM" id="SSF56925">
    <property type="entry name" value="OMPA-like"/>
    <property type="match status" value="1"/>
</dbReference>
<dbReference type="InterPro" id="IPR027385">
    <property type="entry name" value="Beta-barrel_OMP"/>
</dbReference>
<protein>
    <recommendedName>
        <fullName evidence="2">Outer membrane protein beta-barrel domain-containing protein</fullName>
    </recommendedName>
</protein>
<feature type="domain" description="Outer membrane protein beta-barrel" evidence="2">
    <location>
        <begin position="82"/>
        <end position="233"/>
    </location>
</feature>
<dbReference type="EMBL" id="CP047423">
    <property type="protein sequence ID" value="QPD05586.1"/>
    <property type="molecule type" value="Genomic_DNA"/>
</dbReference>
<evidence type="ECO:0000313" key="4">
    <source>
        <dbReference type="Proteomes" id="UP000593737"/>
    </source>
</evidence>
<dbReference type="InterPro" id="IPR011250">
    <property type="entry name" value="OMP/PagP_B-barrel"/>
</dbReference>
<gene>
    <name evidence="3" type="ORF">Nkreftii_003360</name>
</gene>
<organism evidence="3 4">
    <name type="scientific">Candidatus Nitrospira kreftii</name>
    <dbReference type="NCBI Taxonomy" id="2652173"/>
    <lineage>
        <taxon>Bacteria</taxon>
        <taxon>Pseudomonadati</taxon>
        <taxon>Nitrospirota</taxon>
        <taxon>Nitrospiria</taxon>
        <taxon>Nitrospirales</taxon>
        <taxon>Nitrospiraceae</taxon>
        <taxon>Nitrospira</taxon>
    </lineage>
</organism>
<dbReference type="KEGG" id="nkf:Nkreftii_003360"/>